<reference evidence="2" key="1">
    <citation type="submission" date="2014-05" db="EMBL/GenBank/DDBJ databases">
        <title>The transcriptome of the halophilic microalga Tetraselmis sp. GSL018 isolated from the Great Salt Lake, Utah.</title>
        <authorList>
            <person name="Jinkerson R.E."/>
            <person name="D'Adamo S."/>
            <person name="Posewitz M.C."/>
        </authorList>
    </citation>
    <scope>NUCLEOTIDE SEQUENCE</scope>
    <source>
        <strain evidence="2">GSL018</strain>
    </source>
</reference>
<feature type="compositionally biased region" description="Low complexity" evidence="1">
    <location>
        <begin position="80"/>
        <end position="100"/>
    </location>
</feature>
<dbReference type="AlphaFoldDB" id="A0A061REX9"/>
<feature type="region of interest" description="Disordered" evidence="1">
    <location>
        <begin position="70"/>
        <end position="116"/>
    </location>
</feature>
<gene>
    <name evidence="2" type="ORF">TSPGSL018_7317</name>
</gene>
<protein>
    <submittedName>
        <fullName evidence="2">Uncharacterized protein</fullName>
    </submittedName>
</protein>
<accession>A0A061REX9</accession>
<name>A0A061REX9_9CHLO</name>
<sequence length="116" mass="12825">MLNDVTSLVTDRAEMFRMQMGVETVRGVKLHIAYEASQAWDRRFRCAARDGIASYIACFALSLPPISRILTRKETPPPSAESESSLRNSARKSLSSLSSSEPEGAIEWYSAKKPSA</sequence>
<evidence type="ECO:0000256" key="1">
    <source>
        <dbReference type="SAM" id="MobiDB-lite"/>
    </source>
</evidence>
<dbReference type="EMBL" id="GBEZ01017272">
    <property type="protein sequence ID" value="JAC69051.1"/>
    <property type="molecule type" value="Transcribed_RNA"/>
</dbReference>
<organism evidence="2">
    <name type="scientific">Tetraselmis sp. GSL018</name>
    <dbReference type="NCBI Taxonomy" id="582737"/>
    <lineage>
        <taxon>Eukaryota</taxon>
        <taxon>Viridiplantae</taxon>
        <taxon>Chlorophyta</taxon>
        <taxon>core chlorophytes</taxon>
        <taxon>Chlorodendrophyceae</taxon>
        <taxon>Chlorodendrales</taxon>
        <taxon>Chlorodendraceae</taxon>
        <taxon>Tetraselmis</taxon>
    </lineage>
</organism>
<feature type="non-terminal residue" evidence="2">
    <location>
        <position position="116"/>
    </location>
</feature>
<proteinExistence type="predicted"/>
<evidence type="ECO:0000313" key="2">
    <source>
        <dbReference type="EMBL" id="JAC69051.1"/>
    </source>
</evidence>